<gene>
    <name evidence="1" type="ORF">LLUT_LOCUS21097</name>
</gene>
<dbReference type="AlphaFoldDB" id="A0AAV1XGA7"/>
<evidence type="ECO:0000313" key="1">
    <source>
        <dbReference type="EMBL" id="CAL0320037.1"/>
    </source>
</evidence>
<comment type="caution">
    <text evidence="1">The sequence shown here is derived from an EMBL/GenBank/DDBJ whole genome shotgun (WGS) entry which is preliminary data.</text>
</comment>
<protein>
    <submittedName>
        <fullName evidence="1">Uncharacterized protein</fullName>
    </submittedName>
</protein>
<accession>A0AAV1XGA7</accession>
<proteinExistence type="predicted"/>
<dbReference type="Proteomes" id="UP001497480">
    <property type="component" value="Unassembled WGS sequence"/>
</dbReference>
<sequence length="59" mass="6458">MDKVSCLEGFVIGEFQRVEDIFSIKDIMAKEGFLLVKAIPVGGRCVLLKGSIEGDIQDV</sequence>
<keyword evidence="2" id="KW-1185">Reference proteome</keyword>
<name>A0AAV1XGA7_LUPLU</name>
<reference evidence="1 2" key="1">
    <citation type="submission" date="2024-03" db="EMBL/GenBank/DDBJ databases">
        <authorList>
            <person name="Martinez-Hernandez J."/>
        </authorList>
    </citation>
    <scope>NUCLEOTIDE SEQUENCE [LARGE SCALE GENOMIC DNA]</scope>
</reference>
<organism evidence="1 2">
    <name type="scientific">Lupinus luteus</name>
    <name type="common">European yellow lupine</name>
    <dbReference type="NCBI Taxonomy" id="3873"/>
    <lineage>
        <taxon>Eukaryota</taxon>
        <taxon>Viridiplantae</taxon>
        <taxon>Streptophyta</taxon>
        <taxon>Embryophyta</taxon>
        <taxon>Tracheophyta</taxon>
        <taxon>Spermatophyta</taxon>
        <taxon>Magnoliopsida</taxon>
        <taxon>eudicotyledons</taxon>
        <taxon>Gunneridae</taxon>
        <taxon>Pentapetalae</taxon>
        <taxon>rosids</taxon>
        <taxon>fabids</taxon>
        <taxon>Fabales</taxon>
        <taxon>Fabaceae</taxon>
        <taxon>Papilionoideae</taxon>
        <taxon>50 kb inversion clade</taxon>
        <taxon>genistoids sensu lato</taxon>
        <taxon>core genistoids</taxon>
        <taxon>Genisteae</taxon>
        <taxon>Lupinus</taxon>
    </lineage>
</organism>
<dbReference type="EMBL" id="CAXHTB010000014">
    <property type="protein sequence ID" value="CAL0320037.1"/>
    <property type="molecule type" value="Genomic_DNA"/>
</dbReference>
<evidence type="ECO:0000313" key="2">
    <source>
        <dbReference type="Proteomes" id="UP001497480"/>
    </source>
</evidence>